<proteinExistence type="predicted"/>
<dbReference type="Proteomes" id="UP000887576">
    <property type="component" value="Unplaced"/>
</dbReference>
<evidence type="ECO:0000313" key="2">
    <source>
        <dbReference type="WBParaSite" id="JU765_v2.g128.t1"/>
    </source>
</evidence>
<sequence>MQCASEQKIHSFCYSWETPPVWPLNSFLSNETRICYESDLNYSKDVPFDCVISIVNKDPELNIKEQFTSDGVSTLVIPMMHVPFNELLYADHSDGFWQDGRLKISVDMSITETIRVFNHFPYMARKTLGERLEEAWQQNLMTDFIVAIKGF</sequence>
<organism evidence="1 2">
    <name type="scientific">Panagrolaimus sp. JU765</name>
    <dbReference type="NCBI Taxonomy" id="591449"/>
    <lineage>
        <taxon>Eukaryota</taxon>
        <taxon>Metazoa</taxon>
        <taxon>Ecdysozoa</taxon>
        <taxon>Nematoda</taxon>
        <taxon>Chromadorea</taxon>
        <taxon>Rhabditida</taxon>
        <taxon>Tylenchina</taxon>
        <taxon>Panagrolaimomorpha</taxon>
        <taxon>Panagrolaimoidea</taxon>
        <taxon>Panagrolaimidae</taxon>
        <taxon>Panagrolaimus</taxon>
    </lineage>
</organism>
<dbReference type="WBParaSite" id="JU765_v2.g128.t1">
    <property type="protein sequence ID" value="JU765_v2.g128.t1"/>
    <property type="gene ID" value="JU765_v2.g128"/>
</dbReference>
<evidence type="ECO:0000313" key="1">
    <source>
        <dbReference type="Proteomes" id="UP000887576"/>
    </source>
</evidence>
<reference evidence="2" key="1">
    <citation type="submission" date="2022-11" db="UniProtKB">
        <authorList>
            <consortium name="WormBaseParasite"/>
        </authorList>
    </citation>
    <scope>IDENTIFICATION</scope>
</reference>
<name>A0AC34Q470_9BILA</name>
<accession>A0AC34Q470</accession>
<protein>
    <submittedName>
        <fullName evidence="2">Uncharacterized protein</fullName>
    </submittedName>
</protein>